<dbReference type="EC" id="3.1.2.20" evidence="2"/>
<dbReference type="InterPro" id="IPR051532">
    <property type="entry name" value="Ester_Hydrolysis_Enzymes"/>
</dbReference>
<accession>A1K7D5</accession>
<dbReference type="EMBL" id="AM406670">
    <property type="protein sequence ID" value="CAL94740.1"/>
    <property type="molecule type" value="Genomic_DNA"/>
</dbReference>
<dbReference type="RefSeq" id="WP_011765854.1">
    <property type="nucleotide sequence ID" value="NC_008702.1"/>
</dbReference>
<dbReference type="Proteomes" id="UP000002588">
    <property type="component" value="Chromosome"/>
</dbReference>
<evidence type="ECO:0000259" key="1">
    <source>
        <dbReference type="Pfam" id="PF13472"/>
    </source>
</evidence>
<organism evidence="2 3">
    <name type="scientific">Azoarcus sp. (strain BH72)</name>
    <dbReference type="NCBI Taxonomy" id="418699"/>
    <lineage>
        <taxon>Bacteria</taxon>
        <taxon>Pseudomonadati</taxon>
        <taxon>Pseudomonadota</taxon>
        <taxon>Betaproteobacteria</taxon>
        <taxon>Rhodocyclales</taxon>
        <taxon>Zoogloeaceae</taxon>
        <taxon>Azoarcus</taxon>
    </lineage>
</organism>
<sequence length="208" mass="22229">MRRWLLFALTLALAACGSDRPKYAPLPPGSVVLAFGDSVTWGTGAARGEDYPTRLAALSGWRIENAGVPGDLAETARNRIDEALEEHAPRLVLVELGGNDFLRRRPEQDVAEDLRAILRSVKAAGAQPVLVAVPAFSPLAAATSGLKDALIYRRLADEEAVPLVGAVFADVLSDTKLRADPIHPNAQGYHRLAEGIAESLRDHGLLAN</sequence>
<gene>
    <name evidence="2" type="primary">tesA2</name>
    <name evidence="2" type="ordered locus">azo2123</name>
</gene>
<dbReference type="Gene3D" id="3.40.50.1110">
    <property type="entry name" value="SGNH hydrolase"/>
    <property type="match status" value="1"/>
</dbReference>
<dbReference type="PANTHER" id="PTHR30383">
    <property type="entry name" value="THIOESTERASE 1/PROTEASE 1/LYSOPHOSPHOLIPASE L1"/>
    <property type="match status" value="1"/>
</dbReference>
<keyword evidence="2" id="KW-0378">Hydrolase</keyword>
<name>A1K7D5_AZOSB</name>
<evidence type="ECO:0000313" key="2">
    <source>
        <dbReference type="EMBL" id="CAL94740.1"/>
    </source>
</evidence>
<protein>
    <submittedName>
        <fullName evidence="2">Acyl-CoA thioesterase I</fullName>
        <ecNumber evidence="2">3.1.2.20</ecNumber>
    </submittedName>
</protein>
<dbReference type="SUPFAM" id="SSF52266">
    <property type="entry name" value="SGNH hydrolase"/>
    <property type="match status" value="1"/>
</dbReference>
<keyword evidence="3" id="KW-1185">Reference proteome</keyword>
<dbReference type="HOGENOM" id="CLU_051180_1_2_4"/>
<proteinExistence type="predicted"/>
<dbReference type="InterPro" id="IPR036514">
    <property type="entry name" value="SGNH_hydro_sf"/>
</dbReference>
<dbReference type="STRING" id="62928.azo2123"/>
<dbReference type="GO" id="GO:0047617">
    <property type="term" value="F:fatty acyl-CoA hydrolase activity"/>
    <property type="evidence" value="ECO:0007669"/>
    <property type="project" value="UniProtKB-EC"/>
</dbReference>
<evidence type="ECO:0000313" key="3">
    <source>
        <dbReference type="Proteomes" id="UP000002588"/>
    </source>
</evidence>
<feature type="domain" description="SGNH hydrolase-type esterase" evidence="1">
    <location>
        <begin position="34"/>
        <end position="190"/>
    </location>
</feature>
<dbReference type="Pfam" id="PF13472">
    <property type="entry name" value="Lipase_GDSL_2"/>
    <property type="match status" value="1"/>
</dbReference>
<dbReference type="PROSITE" id="PS51257">
    <property type="entry name" value="PROKAR_LIPOPROTEIN"/>
    <property type="match status" value="1"/>
</dbReference>
<dbReference type="KEGG" id="azo:azo2123"/>
<dbReference type="AlphaFoldDB" id="A1K7D5"/>
<dbReference type="InterPro" id="IPR013830">
    <property type="entry name" value="SGNH_hydro"/>
</dbReference>
<dbReference type="eggNOG" id="COG2755">
    <property type="taxonomic scope" value="Bacteria"/>
</dbReference>
<reference evidence="2 3" key="1">
    <citation type="journal article" date="2006" name="Nat. Biotechnol.">
        <title>Complete genome of the mutualistic, N2-fixing grass endophyte Azoarcus sp. strain BH72.</title>
        <authorList>
            <person name="Krause A."/>
            <person name="Ramakumar A."/>
            <person name="Bartels D."/>
            <person name="Battistoni F."/>
            <person name="Bekel T."/>
            <person name="Boch J."/>
            <person name="Boehm M."/>
            <person name="Friedrich F."/>
            <person name="Hurek T."/>
            <person name="Krause L."/>
            <person name="Linke B."/>
            <person name="McHardy A.C."/>
            <person name="Sarkar A."/>
            <person name="Schneiker S."/>
            <person name="Syed A.A."/>
            <person name="Thauer R."/>
            <person name="Vorhoelter F.-J."/>
            <person name="Weidner S."/>
            <person name="Puehler A."/>
            <person name="Reinhold-Hurek B."/>
            <person name="Kaiser O."/>
            <person name="Goesmann A."/>
        </authorList>
    </citation>
    <scope>NUCLEOTIDE SEQUENCE [LARGE SCALE GENOMIC DNA]</scope>
    <source>
        <strain evidence="2 3">BH72</strain>
    </source>
</reference>